<dbReference type="InterPro" id="IPR013818">
    <property type="entry name" value="Lipase"/>
</dbReference>
<evidence type="ECO:0000256" key="3">
    <source>
        <dbReference type="ARBA" id="ARBA00022525"/>
    </source>
</evidence>
<evidence type="ECO:0000313" key="8">
    <source>
        <dbReference type="Proteomes" id="UP000324832"/>
    </source>
</evidence>
<dbReference type="EMBL" id="FZQP02000093">
    <property type="protein sequence ID" value="VVC87230.1"/>
    <property type="molecule type" value="Genomic_DNA"/>
</dbReference>
<dbReference type="PANTHER" id="PTHR11610">
    <property type="entry name" value="LIPASE"/>
    <property type="match status" value="1"/>
</dbReference>
<evidence type="ECO:0000256" key="5">
    <source>
        <dbReference type="SAM" id="Phobius"/>
    </source>
</evidence>
<evidence type="ECO:0000256" key="1">
    <source>
        <dbReference type="ARBA" id="ARBA00004613"/>
    </source>
</evidence>
<evidence type="ECO:0000256" key="4">
    <source>
        <dbReference type="RuleBase" id="RU004262"/>
    </source>
</evidence>
<dbReference type="InterPro" id="IPR000734">
    <property type="entry name" value="TAG_lipase"/>
</dbReference>
<proteinExistence type="inferred from homology"/>
<keyword evidence="5" id="KW-0472">Membrane</keyword>
<keyword evidence="3" id="KW-0964">Secreted</keyword>
<dbReference type="GO" id="GO:0005615">
    <property type="term" value="C:extracellular space"/>
    <property type="evidence" value="ECO:0007669"/>
    <property type="project" value="TreeGrafter"/>
</dbReference>
<feature type="domain" description="Lipase" evidence="6">
    <location>
        <begin position="2"/>
        <end position="52"/>
    </location>
</feature>
<reference evidence="7 8" key="1">
    <citation type="submission" date="2017-07" db="EMBL/GenBank/DDBJ databases">
        <authorList>
            <person name="Talla V."/>
            <person name="Backstrom N."/>
        </authorList>
    </citation>
    <scope>NUCLEOTIDE SEQUENCE [LARGE SCALE GENOMIC DNA]</scope>
</reference>
<dbReference type="SUPFAM" id="SSF53474">
    <property type="entry name" value="alpha/beta-Hydrolases"/>
    <property type="match status" value="1"/>
</dbReference>
<dbReference type="GO" id="GO:0017171">
    <property type="term" value="F:serine hydrolase activity"/>
    <property type="evidence" value="ECO:0007669"/>
    <property type="project" value="TreeGrafter"/>
</dbReference>
<dbReference type="InterPro" id="IPR029058">
    <property type="entry name" value="AB_hydrolase_fold"/>
</dbReference>
<dbReference type="Proteomes" id="UP000324832">
    <property type="component" value="Unassembled WGS sequence"/>
</dbReference>
<comment type="similarity">
    <text evidence="2 4">Belongs to the AB hydrolase superfamily. Lipase family.</text>
</comment>
<gene>
    <name evidence="7" type="ORF">LSINAPIS_LOCUS889</name>
</gene>
<sequence>MGKRLADFIQFLDTAGVPAGSVYVIGFSLGAEAAGFAGKELQRRGLKLGRITDGCSHNRAWRLYAESLQNPSGFPATLCMDWRNDSRKAVFNY</sequence>
<dbReference type="GO" id="GO:0016298">
    <property type="term" value="F:lipase activity"/>
    <property type="evidence" value="ECO:0007669"/>
    <property type="project" value="InterPro"/>
</dbReference>
<comment type="subcellular location">
    <subcellularLocation>
        <location evidence="1">Secreted</location>
    </subcellularLocation>
</comment>
<accession>A0A5E4PQ69</accession>
<dbReference type="GO" id="GO:0016042">
    <property type="term" value="P:lipid catabolic process"/>
    <property type="evidence" value="ECO:0007669"/>
    <property type="project" value="TreeGrafter"/>
</dbReference>
<dbReference type="Pfam" id="PF00151">
    <property type="entry name" value="Lipase"/>
    <property type="match status" value="1"/>
</dbReference>
<evidence type="ECO:0000256" key="2">
    <source>
        <dbReference type="ARBA" id="ARBA00010701"/>
    </source>
</evidence>
<dbReference type="PANTHER" id="PTHR11610:SF169">
    <property type="entry name" value="GH15759P-RELATED"/>
    <property type="match status" value="1"/>
</dbReference>
<evidence type="ECO:0000259" key="6">
    <source>
        <dbReference type="Pfam" id="PF00151"/>
    </source>
</evidence>
<keyword evidence="8" id="KW-1185">Reference proteome</keyword>
<keyword evidence="5" id="KW-1133">Transmembrane helix</keyword>
<evidence type="ECO:0000313" key="7">
    <source>
        <dbReference type="EMBL" id="VVC87230.1"/>
    </source>
</evidence>
<organism evidence="7 8">
    <name type="scientific">Leptidea sinapis</name>
    <dbReference type="NCBI Taxonomy" id="189913"/>
    <lineage>
        <taxon>Eukaryota</taxon>
        <taxon>Metazoa</taxon>
        <taxon>Ecdysozoa</taxon>
        <taxon>Arthropoda</taxon>
        <taxon>Hexapoda</taxon>
        <taxon>Insecta</taxon>
        <taxon>Pterygota</taxon>
        <taxon>Neoptera</taxon>
        <taxon>Endopterygota</taxon>
        <taxon>Lepidoptera</taxon>
        <taxon>Glossata</taxon>
        <taxon>Ditrysia</taxon>
        <taxon>Papilionoidea</taxon>
        <taxon>Pieridae</taxon>
        <taxon>Dismorphiinae</taxon>
        <taxon>Leptidea</taxon>
    </lineage>
</organism>
<feature type="transmembrane region" description="Helical" evidence="5">
    <location>
        <begin position="20"/>
        <end position="38"/>
    </location>
</feature>
<dbReference type="AlphaFoldDB" id="A0A5E4PQ69"/>
<protein>
    <recommendedName>
        <fullName evidence="6">Lipase domain-containing protein</fullName>
    </recommendedName>
</protein>
<name>A0A5E4PQ69_9NEOP</name>
<dbReference type="Gene3D" id="3.40.50.1820">
    <property type="entry name" value="alpha/beta hydrolase"/>
    <property type="match status" value="2"/>
</dbReference>
<keyword evidence="5" id="KW-0812">Transmembrane</keyword>